<protein>
    <submittedName>
        <fullName evidence="1">Uncharacterized protein</fullName>
    </submittedName>
</protein>
<dbReference type="EMBL" id="LAVV01001789">
    <property type="protein sequence ID" value="KNZ63307.1"/>
    <property type="molecule type" value="Genomic_DNA"/>
</dbReference>
<name>A0A0L6VRN0_9BASI</name>
<proteinExistence type="predicted"/>
<accession>A0A0L6VRN0</accession>
<sequence>HRPGRDLAITFANYECMESVLLGATLYLSCEQPNVLSRGFGWTKRTRRGLKMKVKIPKS</sequence>
<dbReference type="Proteomes" id="UP000037035">
    <property type="component" value="Unassembled WGS sequence"/>
</dbReference>
<gene>
    <name evidence="1" type="ORF">VP01_11610g1</name>
</gene>
<reference evidence="1 2" key="1">
    <citation type="submission" date="2015-08" db="EMBL/GenBank/DDBJ databases">
        <title>Next Generation Sequencing and Analysis of the Genome of Puccinia sorghi L Schw, the Causal Agent of Maize Common Rust.</title>
        <authorList>
            <person name="Rochi L."/>
            <person name="Burguener G."/>
            <person name="Darino M."/>
            <person name="Turjanski A."/>
            <person name="Kreff E."/>
            <person name="Dieguez M.J."/>
            <person name="Sacco F."/>
        </authorList>
    </citation>
    <scope>NUCLEOTIDE SEQUENCE [LARGE SCALE GENOMIC DNA]</scope>
    <source>
        <strain evidence="1 2">RO10H11247</strain>
    </source>
</reference>
<evidence type="ECO:0000313" key="2">
    <source>
        <dbReference type="Proteomes" id="UP000037035"/>
    </source>
</evidence>
<feature type="non-terminal residue" evidence="1">
    <location>
        <position position="1"/>
    </location>
</feature>
<dbReference type="AlphaFoldDB" id="A0A0L6VRN0"/>
<dbReference type="VEuPathDB" id="FungiDB:VP01_11610g1"/>
<keyword evidence="2" id="KW-1185">Reference proteome</keyword>
<organism evidence="1 2">
    <name type="scientific">Puccinia sorghi</name>
    <dbReference type="NCBI Taxonomy" id="27349"/>
    <lineage>
        <taxon>Eukaryota</taxon>
        <taxon>Fungi</taxon>
        <taxon>Dikarya</taxon>
        <taxon>Basidiomycota</taxon>
        <taxon>Pucciniomycotina</taxon>
        <taxon>Pucciniomycetes</taxon>
        <taxon>Pucciniales</taxon>
        <taxon>Pucciniaceae</taxon>
        <taxon>Puccinia</taxon>
    </lineage>
</organism>
<evidence type="ECO:0000313" key="1">
    <source>
        <dbReference type="EMBL" id="KNZ63307.1"/>
    </source>
</evidence>
<comment type="caution">
    <text evidence="1">The sequence shown here is derived from an EMBL/GenBank/DDBJ whole genome shotgun (WGS) entry which is preliminary data.</text>
</comment>